<dbReference type="EMBL" id="UINC01003793">
    <property type="protein sequence ID" value="SVA09292.1"/>
    <property type="molecule type" value="Genomic_DNA"/>
</dbReference>
<reference evidence="1" key="1">
    <citation type="submission" date="2018-05" db="EMBL/GenBank/DDBJ databases">
        <authorList>
            <person name="Lanie J.A."/>
            <person name="Ng W.-L."/>
            <person name="Kazmierczak K.M."/>
            <person name="Andrzejewski T.M."/>
            <person name="Davidsen T.M."/>
            <person name="Wayne K.J."/>
            <person name="Tettelin H."/>
            <person name="Glass J.I."/>
            <person name="Rusch D."/>
            <person name="Podicherti R."/>
            <person name="Tsui H.-C.T."/>
            <person name="Winkler M.E."/>
        </authorList>
    </citation>
    <scope>NUCLEOTIDE SEQUENCE</scope>
</reference>
<sequence length="104" mass="12382">MSLELLNYKHSSFLLLGVKLPKQRIINNIIKKSMDQIPATYSTIENSFKEKNIINFKSNVKDNSRKIFYIYKYFQPLFTNMVWGKDIFPRFSILKIKENSIKNI</sequence>
<protein>
    <submittedName>
        <fullName evidence="1">Uncharacterized protein</fullName>
    </submittedName>
</protein>
<evidence type="ECO:0000313" key="1">
    <source>
        <dbReference type="EMBL" id="SVA09292.1"/>
    </source>
</evidence>
<gene>
    <name evidence="1" type="ORF">METZ01_LOCUS62146</name>
</gene>
<accession>A0A381SZ69</accession>
<proteinExistence type="predicted"/>
<name>A0A381SZ69_9ZZZZ</name>
<dbReference type="AlphaFoldDB" id="A0A381SZ69"/>
<organism evidence="1">
    <name type="scientific">marine metagenome</name>
    <dbReference type="NCBI Taxonomy" id="408172"/>
    <lineage>
        <taxon>unclassified sequences</taxon>
        <taxon>metagenomes</taxon>
        <taxon>ecological metagenomes</taxon>
    </lineage>
</organism>